<proteinExistence type="predicted"/>
<dbReference type="RefSeq" id="WP_342691562.1">
    <property type="nucleotide sequence ID" value="NZ_JBCGDP010000007.1"/>
</dbReference>
<sequence length="327" mass="36499">MKRIFPIIFLVSNLCISQTQVIPPKNISATYTQIIGNADPKTIVKFYIDKDYKNPNSIIVNYKGIFEYNFKPILRPKDDGKATDIILWSENEAGKKSDSLVIKVETSESLLNKIKFGTYNLPQKNSNATPTSPYNPQIYEVQPPSTTYSYRATLLNTNFTVPIARFNLVKDASEKKGDILLFNSIGAGVGISRGLYEKTTDATGETINSEFTNSFGLHFGVLFSAGSSNSENTNVFAPTVSVSVLDFQIGYGYELGTIQTNQKRSFFTIAYAIPLSKLVKGKFFIFKASKGYNSQNPLPIQPITNGNPLNQIKQNIIEWTRVNMFIQ</sequence>
<evidence type="ECO:0000313" key="1">
    <source>
        <dbReference type="EMBL" id="MEM0576562.1"/>
    </source>
</evidence>
<protein>
    <submittedName>
        <fullName evidence="1">Uncharacterized protein</fullName>
    </submittedName>
</protein>
<name>A0ABU9NQ67_9FLAO</name>
<reference evidence="1 2" key="1">
    <citation type="submission" date="2024-03" db="EMBL/GenBank/DDBJ databases">
        <title>Two novel species of the genus Flavobacterium exhibiting potentially degradation of complex polysaccharides.</title>
        <authorList>
            <person name="Lian X."/>
        </authorList>
    </citation>
    <scope>NUCLEOTIDE SEQUENCE [LARGE SCALE GENOMIC DNA]</scope>
    <source>
        <strain evidence="1 2">N6</strain>
    </source>
</reference>
<keyword evidence="2" id="KW-1185">Reference proteome</keyword>
<organism evidence="1 2">
    <name type="scientific">Flavobacterium polysaccharolyticum</name>
    <dbReference type="NCBI Taxonomy" id="3133148"/>
    <lineage>
        <taxon>Bacteria</taxon>
        <taxon>Pseudomonadati</taxon>
        <taxon>Bacteroidota</taxon>
        <taxon>Flavobacteriia</taxon>
        <taxon>Flavobacteriales</taxon>
        <taxon>Flavobacteriaceae</taxon>
        <taxon>Flavobacterium</taxon>
    </lineage>
</organism>
<dbReference type="EMBL" id="JBCGDP010000007">
    <property type="protein sequence ID" value="MEM0576562.1"/>
    <property type="molecule type" value="Genomic_DNA"/>
</dbReference>
<gene>
    <name evidence="1" type="ORF">WFZ86_08635</name>
</gene>
<evidence type="ECO:0000313" key="2">
    <source>
        <dbReference type="Proteomes" id="UP001468798"/>
    </source>
</evidence>
<dbReference type="Proteomes" id="UP001468798">
    <property type="component" value="Unassembled WGS sequence"/>
</dbReference>
<comment type="caution">
    <text evidence="1">The sequence shown here is derived from an EMBL/GenBank/DDBJ whole genome shotgun (WGS) entry which is preliminary data.</text>
</comment>
<accession>A0ABU9NQ67</accession>